<evidence type="ECO:0000259" key="3">
    <source>
        <dbReference type="SMART" id="SM00822"/>
    </source>
</evidence>
<dbReference type="PANTHER" id="PTHR42760:SF5">
    <property type="entry name" value="2-DEHYDRO-3-DEOXY-D-GLUCONATE 5-DEHYDROGENASE"/>
    <property type="match status" value="1"/>
</dbReference>
<dbReference type="AlphaFoldDB" id="A0A370L6G1"/>
<dbReference type="Proteomes" id="UP000255207">
    <property type="component" value="Unassembled WGS sequence"/>
</dbReference>
<dbReference type="InterPro" id="IPR002347">
    <property type="entry name" value="SDR_fam"/>
</dbReference>
<proteinExistence type="inferred from homology"/>
<dbReference type="PANTHER" id="PTHR42760">
    <property type="entry name" value="SHORT-CHAIN DEHYDROGENASES/REDUCTASES FAMILY MEMBER"/>
    <property type="match status" value="1"/>
</dbReference>
<protein>
    <submittedName>
        <fullName evidence="4">SDR family NAD(P)-dependent oxidoreductase</fullName>
    </submittedName>
</protein>
<dbReference type="InterPro" id="IPR057326">
    <property type="entry name" value="KR_dom"/>
</dbReference>
<dbReference type="Pfam" id="PF13561">
    <property type="entry name" value="adh_short_C2"/>
    <property type="match status" value="1"/>
</dbReference>
<evidence type="ECO:0000256" key="1">
    <source>
        <dbReference type="ARBA" id="ARBA00006484"/>
    </source>
</evidence>
<dbReference type="FunFam" id="3.40.50.720:FF:000084">
    <property type="entry name" value="Short-chain dehydrogenase reductase"/>
    <property type="match status" value="1"/>
</dbReference>
<accession>A0A370L6G1</accession>
<dbReference type="SUPFAM" id="SSF51735">
    <property type="entry name" value="NAD(P)-binding Rossmann-fold domains"/>
    <property type="match status" value="1"/>
</dbReference>
<feature type="domain" description="Ketoreductase" evidence="3">
    <location>
        <begin position="11"/>
        <end position="180"/>
    </location>
</feature>
<dbReference type="GO" id="GO:0016616">
    <property type="term" value="F:oxidoreductase activity, acting on the CH-OH group of donors, NAD or NADP as acceptor"/>
    <property type="evidence" value="ECO:0007669"/>
    <property type="project" value="TreeGrafter"/>
</dbReference>
<dbReference type="OrthoDB" id="286404at2"/>
<dbReference type="SMART" id="SM00822">
    <property type="entry name" value="PKS_KR"/>
    <property type="match status" value="1"/>
</dbReference>
<comment type="caution">
    <text evidence="4">The sequence shown here is derived from an EMBL/GenBank/DDBJ whole genome shotgun (WGS) entry which is preliminary data.</text>
</comment>
<comment type="similarity">
    <text evidence="1">Belongs to the short-chain dehydrogenases/reductases (SDR) family.</text>
</comment>
<evidence type="ECO:0000313" key="5">
    <source>
        <dbReference type="Proteomes" id="UP000255207"/>
    </source>
</evidence>
<gene>
    <name evidence="4" type="ORF">DWE98_13800</name>
</gene>
<dbReference type="Gene3D" id="3.40.50.720">
    <property type="entry name" value="NAD(P)-binding Rossmann-like Domain"/>
    <property type="match status" value="1"/>
</dbReference>
<dbReference type="InterPro" id="IPR036291">
    <property type="entry name" value="NAD(P)-bd_dom_sf"/>
</dbReference>
<evidence type="ECO:0000313" key="4">
    <source>
        <dbReference type="EMBL" id="RDJ24738.1"/>
    </source>
</evidence>
<dbReference type="RefSeq" id="WP_114829834.1">
    <property type="nucleotide sequence ID" value="NZ_QQTO01000033.1"/>
</dbReference>
<evidence type="ECO:0000256" key="2">
    <source>
        <dbReference type="ARBA" id="ARBA00023002"/>
    </source>
</evidence>
<dbReference type="NCBIfam" id="NF005559">
    <property type="entry name" value="PRK07231.1"/>
    <property type="match status" value="1"/>
</dbReference>
<dbReference type="PROSITE" id="PS00061">
    <property type="entry name" value="ADH_SHORT"/>
    <property type="match status" value="1"/>
</dbReference>
<name>A0A370L6G1_9HYPH</name>
<dbReference type="PRINTS" id="PR00080">
    <property type="entry name" value="SDRFAMILY"/>
</dbReference>
<sequence>MATTMFDLSGRVAIVTGGNGGIGLGLARGLAKAGASIVVAGRNAAKNTQAAAELRGFGVEVLEFALDVRKPESCRALVEATVAQFGKVDILVNNAGMSYRRAPQDYTLDEWNEVFETNVTGAFVLSQACYPHFLAAGGGKIINTGSIVSVMGSPFSIGYVVSKGGILQMTKALACAWAKDNIQSNAILPGWIETDMTTGARRDIPGLNDRVLARTPAGRWGSPQDFEGIAVFLAGPASNFLNGAAIPVDGGYLSLA</sequence>
<keyword evidence="2" id="KW-0560">Oxidoreductase</keyword>
<dbReference type="InterPro" id="IPR020904">
    <property type="entry name" value="Sc_DH/Rdtase_CS"/>
</dbReference>
<organism evidence="4 5">
    <name type="scientific">Bosea caraganae</name>
    <dbReference type="NCBI Taxonomy" id="2763117"/>
    <lineage>
        <taxon>Bacteria</taxon>
        <taxon>Pseudomonadati</taxon>
        <taxon>Pseudomonadota</taxon>
        <taxon>Alphaproteobacteria</taxon>
        <taxon>Hyphomicrobiales</taxon>
        <taxon>Boseaceae</taxon>
        <taxon>Bosea</taxon>
    </lineage>
</organism>
<dbReference type="PRINTS" id="PR00081">
    <property type="entry name" value="GDHRDH"/>
</dbReference>
<dbReference type="EMBL" id="QQTP01000006">
    <property type="protein sequence ID" value="RDJ24738.1"/>
    <property type="molecule type" value="Genomic_DNA"/>
</dbReference>
<reference evidence="5" key="1">
    <citation type="submission" date="2018-07" db="EMBL/GenBank/DDBJ databases">
        <authorList>
            <person name="Safronova V.I."/>
            <person name="Chirak E.R."/>
            <person name="Sazanova A.L."/>
        </authorList>
    </citation>
    <scope>NUCLEOTIDE SEQUENCE [LARGE SCALE GENOMIC DNA]</scope>
    <source>
        <strain evidence="5">RCAM04685</strain>
    </source>
</reference>
<keyword evidence="5" id="KW-1185">Reference proteome</keyword>